<accession>A0ABM0GPJ3</accession>
<dbReference type="GeneID" id="100371516"/>
<dbReference type="Pfam" id="PF00059">
    <property type="entry name" value="Lectin_C"/>
    <property type="match status" value="1"/>
</dbReference>
<feature type="chain" id="PRO_5046962542" evidence="1">
    <location>
        <begin position="21"/>
        <end position="180"/>
    </location>
</feature>
<feature type="signal peptide" evidence="1">
    <location>
        <begin position="1"/>
        <end position="20"/>
    </location>
</feature>
<evidence type="ECO:0000256" key="1">
    <source>
        <dbReference type="SAM" id="SignalP"/>
    </source>
</evidence>
<gene>
    <name evidence="4" type="primary">LOC100371516</name>
</gene>
<protein>
    <submittedName>
        <fullName evidence="4">Hepatic lectin-like</fullName>
    </submittedName>
</protein>
<keyword evidence="3" id="KW-1185">Reference proteome</keyword>
<feature type="domain" description="C-type lectin" evidence="2">
    <location>
        <begin position="27"/>
        <end position="169"/>
    </location>
</feature>
<dbReference type="PANTHER" id="PTHR22802:SF456">
    <property type="entry name" value="FI01427P"/>
    <property type="match status" value="1"/>
</dbReference>
<dbReference type="Proteomes" id="UP000694865">
    <property type="component" value="Unplaced"/>
</dbReference>
<evidence type="ECO:0000313" key="4">
    <source>
        <dbReference type="RefSeq" id="XP_002734478.1"/>
    </source>
</evidence>
<dbReference type="SMART" id="SM00034">
    <property type="entry name" value="CLECT"/>
    <property type="match status" value="1"/>
</dbReference>
<dbReference type="CDD" id="cd00037">
    <property type="entry name" value="CLECT"/>
    <property type="match status" value="1"/>
</dbReference>
<dbReference type="InterPro" id="IPR016187">
    <property type="entry name" value="CTDL_fold"/>
</dbReference>
<evidence type="ECO:0000313" key="3">
    <source>
        <dbReference type="Proteomes" id="UP000694865"/>
    </source>
</evidence>
<dbReference type="RefSeq" id="XP_002734478.1">
    <property type="nucleotide sequence ID" value="XM_002734432.2"/>
</dbReference>
<reference evidence="4" key="1">
    <citation type="submission" date="2025-08" db="UniProtKB">
        <authorList>
            <consortium name="RefSeq"/>
        </authorList>
    </citation>
    <scope>IDENTIFICATION</scope>
    <source>
        <tissue evidence="4">Testes</tissue>
    </source>
</reference>
<dbReference type="InterPro" id="IPR001304">
    <property type="entry name" value="C-type_lectin-like"/>
</dbReference>
<dbReference type="InterPro" id="IPR016186">
    <property type="entry name" value="C-type_lectin-like/link_sf"/>
</dbReference>
<dbReference type="SUPFAM" id="SSF56436">
    <property type="entry name" value="C-type lectin-like"/>
    <property type="match status" value="1"/>
</dbReference>
<proteinExistence type="predicted"/>
<keyword evidence="1" id="KW-0732">Signal</keyword>
<organism evidence="3 4">
    <name type="scientific">Saccoglossus kowalevskii</name>
    <name type="common">Acorn worm</name>
    <dbReference type="NCBI Taxonomy" id="10224"/>
    <lineage>
        <taxon>Eukaryota</taxon>
        <taxon>Metazoa</taxon>
        <taxon>Hemichordata</taxon>
        <taxon>Enteropneusta</taxon>
        <taxon>Harrimaniidae</taxon>
        <taxon>Saccoglossus</taxon>
    </lineage>
</organism>
<dbReference type="Gene3D" id="3.10.100.10">
    <property type="entry name" value="Mannose-Binding Protein A, subunit A"/>
    <property type="match status" value="1"/>
</dbReference>
<evidence type="ECO:0000259" key="2">
    <source>
        <dbReference type="PROSITE" id="PS50041"/>
    </source>
</evidence>
<name>A0ABM0GPJ3_SACKO</name>
<dbReference type="PANTHER" id="PTHR22802">
    <property type="entry name" value="C-TYPE LECTIN SUPERFAMILY MEMBER"/>
    <property type="match status" value="1"/>
</dbReference>
<sequence>MLAYVVCLAVFTQIVVPTLSQQDSFCAEGSNWYFYLDKLTWNDSREFCLELGESYQLAILDTKAKDKAVRQRILRDPTLKKAPGNGYWMGCEDLGCEGHFHWLEGDAIEHLAYSNWYQDPRGMYNQPNDNHQLDETGQDCCQLWKEPRKKPVFAWDDDYCWRKKGYVCEEVLGEDCPAPE</sequence>
<dbReference type="PROSITE" id="PS50041">
    <property type="entry name" value="C_TYPE_LECTIN_2"/>
    <property type="match status" value="1"/>
</dbReference>
<dbReference type="InterPro" id="IPR051004">
    <property type="entry name" value="DC-SIGN_domain-containing"/>
</dbReference>